<evidence type="ECO:0000313" key="2">
    <source>
        <dbReference type="Proteomes" id="UP001530315"/>
    </source>
</evidence>
<protein>
    <submittedName>
        <fullName evidence="1">Uncharacterized protein</fullName>
    </submittedName>
</protein>
<dbReference type="AlphaFoldDB" id="A0ABD3NTC2"/>
<reference evidence="1 2" key="1">
    <citation type="submission" date="2024-10" db="EMBL/GenBank/DDBJ databases">
        <title>Updated reference genomes for cyclostephanoid diatoms.</title>
        <authorList>
            <person name="Roberts W.R."/>
            <person name="Alverson A.J."/>
        </authorList>
    </citation>
    <scope>NUCLEOTIDE SEQUENCE [LARGE SCALE GENOMIC DNA]</scope>
    <source>
        <strain evidence="1 2">AJA276-08</strain>
    </source>
</reference>
<organism evidence="1 2">
    <name type="scientific">Stephanodiscus triporus</name>
    <dbReference type="NCBI Taxonomy" id="2934178"/>
    <lineage>
        <taxon>Eukaryota</taxon>
        <taxon>Sar</taxon>
        <taxon>Stramenopiles</taxon>
        <taxon>Ochrophyta</taxon>
        <taxon>Bacillariophyta</taxon>
        <taxon>Coscinodiscophyceae</taxon>
        <taxon>Thalassiosirophycidae</taxon>
        <taxon>Stephanodiscales</taxon>
        <taxon>Stephanodiscaceae</taxon>
        <taxon>Stephanodiscus</taxon>
    </lineage>
</organism>
<accession>A0ABD3NTC2</accession>
<gene>
    <name evidence="1" type="ORF">ACHAW5_007363</name>
</gene>
<dbReference type="EMBL" id="JALLAZ020001170">
    <property type="protein sequence ID" value="KAL3779330.1"/>
    <property type="molecule type" value="Genomic_DNA"/>
</dbReference>
<name>A0ABD3NTC2_9STRA</name>
<keyword evidence="2" id="KW-1185">Reference proteome</keyword>
<proteinExistence type="predicted"/>
<evidence type="ECO:0000313" key="1">
    <source>
        <dbReference type="EMBL" id="KAL3779330.1"/>
    </source>
</evidence>
<sequence length="194" mass="22172">MLCVEGPKQELSGDLQLEPTTHPKPNWAWRAKKQVYRPDFVLNHFVHYSLVTRRILDKPEDTSDPVRDLIDVFLPNIWLQCQTTDIRFIERAPFERRVNELTEGFLLHAKTTGPEKTSGWNELCHRKGDGITRSSSCKVGIPSHEIILGEYNLSAGEDGNAISAAFESNCYRHGRVMKDYVPRLESALHALYPI</sequence>
<comment type="caution">
    <text evidence="1">The sequence shown here is derived from an EMBL/GenBank/DDBJ whole genome shotgun (WGS) entry which is preliminary data.</text>
</comment>
<dbReference type="Proteomes" id="UP001530315">
    <property type="component" value="Unassembled WGS sequence"/>
</dbReference>